<dbReference type="InParanoid" id="A0A673B505"/>
<dbReference type="InterPro" id="IPR003961">
    <property type="entry name" value="FN3_dom"/>
</dbReference>
<keyword evidence="2" id="KW-0732">Signal</keyword>
<feature type="transmembrane region" description="Helical" evidence="1">
    <location>
        <begin position="214"/>
        <end position="235"/>
    </location>
</feature>
<keyword evidence="1" id="KW-0472">Membrane</keyword>
<evidence type="ECO:0000256" key="2">
    <source>
        <dbReference type="SAM" id="SignalP"/>
    </source>
</evidence>
<dbReference type="GO" id="GO:0004896">
    <property type="term" value="F:cytokine receptor activity"/>
    <property type="evidence" value="ECO:0007669"/>
    <property type="project" value="TreeGrafter"/>
</dbReference>
<feature type="chain" id="PRO_5025419888" evidence="2">
    <location>
        <begin position="18"/>
        <end position="286"/>
    </location>
</feature>
<dbReference type="CDD" id="cd00063">
    <property type="entry name" value="FN3"/>
    <property type="match status" value="1"/>
</dbReference>
<keyword evidence="5" id="KW-1185">Reference proteome</keyword>
<organism evidence="4 5">
    <name type="scientific">Sphaeramia orbicularis</name>
    <name type="common">orbiculate cardinalfish</name>
    <dbReference type="NCBI Taxonomy" id="375764"/>
    <lineage>
        <taxon>Eukaryota</taxon>
        <taxon>Metazoa</taxon>
        <taxon>Chordata</taxon>
        <taxon>Craniata</taxon>
        <taxon>Vertebrata</taxon>
        <taxon>Euteleostomi</taxon>
        <taxon>Actinopterygii</taxon>
        <taxon>Neopterygii</taxon>
        <taxon>Teleostei</taxon>
        <taxon>Neoteleostei</taxon>
        <taxon>Acanthomorphata</taxon>
        <taxon>Gobiaria</taxon>
        <taxon>Kurtiformes</taxon>
        <taxon>Apogonoidei</taxon>
        <taxon>Apogonidae</taxon>
        <taxon>Apogoninae</taxon>
        <taxon>Sphaeramia</taxon>
    </lineage>
</organism>
<gene>
    <name evidence="4" type="primary">ifngr2</name>
</gene>
<dbReference type="SUPFAM" id="SSF49265">
    <property type="entry name" value="Fibronectin type III"/>
    <property type="match status" value="2"/>
</dbReference>
<dbReference type="Pfam" id="PF01108">
    <property type="entry name" value="Tissue_fac"/>
    <property type="match status" value="1"/>
</dbReference>
<protein>
    <submittedName>
        <fullName evidence="4">Uncharacterized LOC115412224</fullName>
    </submittedName>
</protein>
<reference evidence="4" key="1">
    <citation type="submission" date="2019-06" db="EMBL/GenBank/DDBJ databases">
        <authorList>
            <consortium name="Wellcome Sanger Institute Data Sharing"/>
        </authorList>
    </citation>
    <scope>NUCLEOTIDE SEQUENCE [LARGE SCALE GENOMIC DNA]</scope>
</reference>
<accession>A0A673B505</accession>
<dbReference type="GO" id="GO:0005886">
    <property type="term" value="C:plasma membrane"/>
    <property type="evidence" value="ECO:0007669"/>
    <property type="project" value="TreeGrafter"/>
</dbReference>
<dbReference type="Gene3D" id="2.60.40.10">
    <property type="entry name" value="Immunoglobulins"/>
    <property type="match status" value="2"/>
</dbReference>
<name>A0A673B505_9TELE</name>
<reference evidence="4" key="3">
    <citation type="submission" date="2025-09" db="UniProtKB">
        <authorList>
            <consortium name="Ensembl"/>
        </authorList>
    </citation>
    <scope>IDENTIFICATION</scope>
</reference>
<dbReference type="AlphaFoldDB" id="A0A673B505"/>
<keyword evidence="1" id="KW-1133">Transmembrane helix</keyword>
<reference evidence="4" key="2">
    <citation type="submission" date="2025-08" db="UniProtKB">
        <authorList>
            <consortium name="Ensembl"/>
        </authorList>
    </citation>
    <scope>IDENTIFICATION</scope>
</reference>
<dbReference type="InterPro" id="IPR013783">
    <property type="entry name" value="Ig-like_fold"/>
</dbReference>
<sequence length="286" mass="31953">MQKTLLLICQLIALVVSDDPPAPPQDIRVDNWVLTWTPSSTERNVTYTVQYSQFDANKWLNVKSCVHTSLNSCDVSFTKLEALYGCVRIRVLAERNGLRSKPVEACNRQGDSCTPNLSLTARPGYLAVHLSRDHILAKENGDHAGYRVCYGKEQQSLKDCKDSPSTLTIHDLEEGQRCCVQAQYTNFNKRVGLPSCTKCEDIPNAGATNTERGIIAGVVVSFTVLVLIILAYVLIFQRQRIKRFLQPPVQMPANLLCSIHHIPLSPISDEECDPISEIVLTEVRKD</sequence>
<dbReference type="InterPro" id="IPR050650">
    <property type="entry name" value="Type-II_Cytokine-TF_Rcpt"/>
</dbReference>
<dbReference type="PANTHER" id="PTHR20859">
    <property type="entry name" value="INTERFERON/INTERLEUKIN RECEPTOR"/>
    <property type="match status" value="1"/>
</dbReference>
<dbReference type="PANTHER" id="PTHR20859:SF91">
    <property type="match status" value="1"/>
</dbReference>
<keyword evidence="1" id="KW-0812">Transmembrane</keyword>
<evidence type="ECO:0000313" key="5">
    <source>
        <dbReference type="Proteomes" id="UP000472271"/>
    </source>
</evidence>
<evidence type="ECO:0000259" key="3">
    <source>
        <dbReference type="Pfam" id="PF01108"/>
    </source>
</evidence>
<feature type="signal peptide" evidence="2">
    <location>
        <begin position="1"/>
        <end position="17"/>
    </location>
</feature>
<dbReference type="OrthoDB" id="9932619at2759"/>
<dbReference type="Proteomes" id="UP000472271">
    <property type="component" value="Chromosome 21"/>
</dbReference>
<dbReference type="Ensembl" id="ENSSORT00005036513.1">
    <property type="protein sequence ID" value="ENSSORP00005035563.1"/>
    <property type="gene ID" value="ENSSORG00005016790.1"/>
</dbReference>
<feature type="domain" description="Fibronectin type-III" evidence="3">
    <location>
        <begin position="6"/>
        <end position="101"/>
    </location>
</feature>
<evidence type="ECO:0000313" key="4">
    <source>
        <dbReference type="Ensembl" id="ENSSORP00005035563.1"/>
    </source>
</evidence>
<evidence type="ECO:0000256" key="1">
    <source>
        <dbReference type="SAM" id="Phobius"/>
    </source>
</evidence>
<proteinExistence type="predicted"/>
<dbReference type="InterPro" id="IPR036116">
    <property type="entry name" value="FN3_sf"/>
</dbReference>